<sequence length="302" mass="33448">MAAPAVNGNDKEIKFEKSPSGWSIIFRELMKDKLALFSLILFFAIVIYVFVYSMNIGPDQIDRIDLKNKYSPPNSIHWLGTDYGGRDVFNQLIVGARNSLTIAIAITLITSAIGITLGLIAGYFGGLVDNIIMRIIDFILTLPTLMIIIVFVTLVPKFNVLNFILIMSAFYWVGKARLIRSKTLAERELEYVAASKTLGTPNRKIMLFQVLPNLSSIIIVNMTLNLAGNIGIETGLSYLGFGLPEGTPSLGTLISYSRNPVVMEEKIWVWLPAALLILVMMLCINFVGQALKRAADARQRLG</sequence>
<keyword evidence="6 7" id="KW-0472">Membrane</keyword>
<evidence type="ECO:0000256" key="5">
    <source>
        <dbReference type="ARBA" id="ARBA00022989"/>
    </source>
</evidence>
<keyword evidence="5 7" id="KW-1133">Transmembrane helix</keyword>
<feature type="domain" description="ABC transmembrane type-1" evidence="8">
    <location>
        <begin position="96"/>
        <end position="288"/>
    </location>
</feature>
<keyword evidence="2 7" id="KW-0813">Transport</keyword>
<dbReference type="EMBL" id="CP106877">
    <property type="protein sequence ID" value="WAA11782.1"/>
    <property type="molecule type" value="Genomic_DNA"/>
</dbReference>
<reference evidence="9" key="1">
    <citation type="submission" date="2022-09" db="EMBL/GenBank/DDBJ databases">
        <title>Complete Genomes of Fervidibacillus albus and Fervidibacillus halotolerans isolated from tidal flat sediments.</title>
        <authorList>
            <person name="Kwon K.K."/>
            <person name="Yang S.-H."/>
            <person name="Park M.J."/>
            <person name="Oh H.-M."/>
        </authorList>
    </citation>
    <scope>NUCLEOTIDE SEQUENCE</scope>
    <source>
        <strain evidence="9">MEBiC13594</strain>
    </source>
</reference>
<feature type="transmembrane region" description="Helical" evidence="7">
    <location>
        <begin position="131"/>
        <end position="152"/>
    </location>
</feature>
<accession>A0A9E8LYJ9</accession>
<dbReference type="Pfam" id="PF00528">
    <property type="entry name" value="BPD_transp_1"/>
    <property type="match status" value="1"/>
</dbReference>
<evidence type="ECO:0000313" key="9">
    <source>
        <dbReference type="EMBL" id="WAA11782.1"/>
    </source>
</evidence>
<evidence type="ECO:0000256" key="7">
    <source>
        <dbReference type="RuleBase" id="RU363032"/>
    </source>
</evidence>
<name>A0A9E8LYJ9_9BACI</name>
<dbReference type="AlphaFoldDB" id="A0A9E8LYJ9"/>
<evidence type="ECO:0000256" key="2">
    <source>
        <dbReference type="ARBA" id="ARBA00022448"/>
    </source>
</evidence>
<proteinExistence type="inferred from homology"/>
<evidence type="ECO:0000256" key="4">
    <source>
        <dbReference type="ARBA" id="ARBA00022692"/>
    </source>
</evidence>
<dbReference type="InterPro" id="IPR035906">
    <property type="entry name" value="MetI-like_sf"/>
</dbReference>
<protein>
    <submittedName>
        <fullName evidence="9">ABC transporter permease</fullName>
    </submittedName>
</protein>
<gene>
    <name evidence="9" type="ORF">OE105_09140</name>
</gene>
<comment type="subcellular location">
    <subcellularLocation>
        <location evidence="1 7">Cell membrane</location>
        <topology evidence="1 7">Multi-pass membrane protein</topology>
    </subcellularLocation>
</comment>
<comment type="similarity">
    <text evidence="7">Belongs to the binding-protein-dependent transport system permease family.</text>
</comment>
<feature type="transmembrane region" description="Helical" evidence="7">
    <location>
        <begin position="205"/>
        <end position="224"/>
    </location>
</feature>
<dbReference type="RefSeq" id="WP_275419903.1">
    <property type="nucleotide sequence ID" value="NZ_CP106877.1"/>
</dbReference>
<dbReference type="SUPFAM" id="SSF161098">
    <property type="entry name" value="MetI-like"/>
    <property type="match status" value="1"/>
</dbReference>
<dbReference type="KEGG" id="fhl:OE105_09140"/>
<keyword evidence="4 7" id="KW-0812">Transmembrane</keyword>
<feature type="transmembrane region" description="Helical" evidence="7">
    <location>
        <begin position="100"/>
        <end position="124"/>
    </location>
</feature>
<dbReference type="PROSITE" id="PS50928">
    <property type="entry name" value="ABC_TM1"/>
    <property type="match status" value="1"/>
</dbReference>
<evidence type="ECO:0000256" key="3">
    <source>
        <dbReference type="ARBA" id="ARBA00022475"/>
    </source>
</evidence>
<feature type="transmembrane region" description="Helical" evidence="7">
    <location>
        <begin position="34"/>
        <end position="54"/>
    </location>
</feature>
<organism evidence="9 10">
    <name type="scientific">Fervidibacillus halotolerans</name>
    <dbReference type="NCBI Taxonomy" id="2980027"/>
    <lineage>
        <taxon>Bacteria</taxon>
        <taxon>Bacillati</taxon>
        <taxon>Bacillota</taxon>
        <taxon>Bacilli</taxon>
        <taxon>Bacillales</taxon>
        <taxon>Bacillaceae</taxon>
        <taxon>Fervidibacillus</taxon>
    </lineage>
</organism>
<keyword evidence="10" id="KW-1185">Reference proteome</keyword>
<dbReference type="PANTHER" id="PTHR43386">
    <property type="entry name" value="OLIGOPEPTIDE TRANSPORT SYSTEM PERMEASE PROTEIN APPC"/>
    <property type="match status" value="1"/>
</dbReference>
<dbReference type="GO" id="GO:0005886">
    <property type="term" value="C:plasma membrane"/>
    <property type="evidence" value="ECO:0007669"/>
    <property type="project" value="UniProtKB-SubCell"/>
</dbReference>
<feature type="transmembrane region" description="Helical" evidence="7">
    <location>
        <begin position="267"/>
        <end position="288"/>
    </location>
</feature>
<evidence type="ECO:0000256" key="1">
    <source>
        <dbReference type="ARBA" id="ARBA00004651"/>
    </source>
</evidence>
<dbReference type="Gene3D" id="1.10.3720.10">
    <property type="entry name" value="MetI-like"/>
    <property type="match status" value="1"/>
</dbReference>
<dbReference type="InterPro" id="IPR000515">
    <property type="entry name" value="MetI-like"/>
</dbReference>
<evidence type="ECO:0000259" key="8">
    <source>
        <dbReference type="PROSITE" id="PS50928"/>
    </source>
</evidence>
<evidence type="ECO:0000256" key="6">
    <source>
        <dbReference type="ARBA" id="ARBA00023136"/>
    </source>
</evidence>
<feature type="transmembrane region" description="Helical" evidence="7">
    <location>
        <begin position="158"/>
        <end position="174"/>
    </location>
</feature>
<dbReference type="Proteomes" id="UP001164726">
    <property type="component" value="Chromosome"/>
</dbReference>
<evidence type="ECO:0000313" key="10">
    <source>
        <dbReference type="Proteomes" id="UP001164726"/>
    </source>
</evidence>
<dbReference type="GO" id="GO:0055085">
    <property type="term" value="P:transmembrane transport"/>
    <property type="evidence" value="ECO:0007669"/>
    <property type="project" value="InterPro"/>
</dbReference>
<dbReference type="PANTHER" id="PTHR43386:SF1">
    <property type="entry name" value="D,D-DIPEPTIDE TRANSPORT SYSTEM PERMEASE PROTEIN DDPC-RELATED"/>
    <property type="match status" value="1"/>
</dbReference>
<dbReference type="CDD" id="cd06261">
    <property type="entry name" value="TM_PBP2"/>
    <property type="match status" value="1"/>
</dbReference>
<dbReference type="InterPro" id="IPR050366">
    <property type="entry name" value="BP-dependent_transpt_permease"/>
</dbReference>
<keyword evidence="3" id="KW-1003">Cell membrane</keyword>